<comment type="caution">
    <text evidence="1">The sequence shown here is derived from an EMBL/GenBank/DDBJ whole genome shotgun (WGS) entry which is preliminary data.</text>
</comment>
<name>A0ABW3WKP6_9FLAO</name>
<organism evidence="1 2">
    <name type="scientific">Lutibacter holmesii</name>
    <dbReference type="NCBI Taxonomy" id="1137985"/>
    <lineage>
        <taxon>Bacteria</taxon>
        <taxon>Pseudomonadati</taxon>
        <taxon>Bacteroidota</taxon>
        <taxon>Flavobacteriia</taxon>
        <taxon>Flavobacteriales</taxon>
        <taxon>Flavobacteriaceae</taxon>
        <taxon>Lutibacter</taxon>
    </lineage>
</organism>
<protein>
    <submittedName>
        <fullName evidence="1">Uncharacterized protein</fullName>
    </submittedName>
</protein>
<reference evidence="2" key="1">
    <citation type="journal article" date="2019" name="Int. J. Syst. Evol. Microbiol.">
        <title>The Global Catalogue of Microorganisms (GCM) 10K type strain sequencing project: providing services to taxonomists for standard genome sequencing and annotation.</title>
        <authorList>
            <consortium name="The Broad Institute Genomics Platform"/>
            <consortium name="The Broad Institute Genome Sequencing Center for Infectious Disease"/>
            <person name="Wu L."/>
            <person name="Ma J."/>
        </authorList>
    </citation>
    <scope>NUCLEOTIDE SEQUENCE [LARGE SCALE GENOMIC DNA]</scope>
    <source>
        <strain evidence="2">CCUG 62221</strain>
    </source>
</reference>
<accession>A0ABW3WKP6</accession>
<sequence>MQIEKEQEEQIVNFGAFQYNNLKMANILNVTEKEVEIEMENKNSLLYNLYLKGKDRADYVIDLKLFEMAKSGDIKALNKFENRIFLRK</sequence>
<proteinExistence type="predicted"/>
<keyword evidence="2" id="KW-1185">Reference proteome</keyword>
<gene>
    <name evidence="1" type="ORF">ACFQ5N_02270</name>
</gene>
<dbReference type="Proteomes" id="UP001597241">
    <property type="component" value="Unassembled WGS sequence"/>
</dbReference>
<evidence type="ECO:0000313" key="2">
    <source>
        <dbReference type="Proteomes" id="UP001597241"/>
    </source>
</evidence>
<evidence type="ECO:0000313" key="1">
    <source>
        <dbReference type="EMBL" id="MFD1292650.1"/>
    </source>
</evidence>
<dbReference type="EMBL" id="JBHTMV010000002">
    <property type="protein sequence ID" value="MFD1292650.1"/>
    <property type="molecule type" value="Genomic_DNA"/>
</dbReference>
<dbReference type="RefSeq" id="WP_386807369.1">
    <property type="nucleotide sequence ID" value="NZ_JBHTMV010000002.1"/>
</dbReference>